<protein>
    <submittedName>
        <fullName evidence="1">Uncharacterized protein</fullName>
    </submittedName>
</protein>
<reference evidence="1 2" key="1">
    <citation type="submission" date="2015-05" db="EMBL/GenBank/DDBJ databases">
        <title>A genomic and transcriptomic approach to investigate the blue pigment phenotype in Pseudomonas fluorescens.</title>
        <authorList>
            <person name="Andreani N.A."/>
            <person name="Cardazzo B."/>
        </authorList>
    </citation>
    <scope>NUCLEOTIDE SEQUENCE [LARGE SCALE GENOMIC DNA]</scope>
    <source>
        <strain evidence="1 2">Ps_22</strain>
    </source>
</reference>
<name>A0A120G9B6_PSEFL</name>
<proteinExistence type="predicted"/>
<dbReference type="Proteomes" id="UP000061348">
    <property type="component" value="Unassembled WGS sequence"/>
</dbReference>
<evidence type="ECO:0000313" key="2">
    <source>
        <dbReference type="Proteomes" id="UP000061348"/>
    </source>
</evidence>
<accession>A0A120G9B6</accession>
<dbReference type="EMBL" id="LCYA01000002">
    <property type="protein sequence ID" value="KWV90174.1"/>
    <property type="molecule type" value="Genomic_DNA"/>
</dbReference>
<evidence type="ECO:0000313" key="1">
    <source>
        <dbReference type="EMBL" id="KWV90174.1"/>
    </source>
</evidence>
<sequence>MRRQLVTAQGDFLVQGIQLAMGFRQRGFGLADVKVSADPGGQAFVGQVQDLLLLGQSGGSDVTVGVLQRQLDIGAHHVVLQFELGQARFGGAHVRQVDRTFGRVAFPAPQVEGVAQSQGRIVVPGVGAAQFARTVELILRPVVALEGGVAVDLQRLGRLGHPGQRSGLPYTGGGHGQAGAVAGGEFDPTVELRVAVGLPPLGGGPVGVAGGALDRGVGGQAIGVDRLALRGDSSGSDATADD</sequence>
<organism evidence="1 2">
    <name type="scientific">Pseudomonas fluorescens</name>
    <dbReference type="NCBI Taxonomy" id="294"/>
    <lineage>
        <taxon>Bacteria</taxon>
        <taxon>Pseudomonadati</taxon>
        <taxon>Pseudomonadota</taxon>
        <taxon>Gammaproteobacteria</taxon>
        <taxon>Pseudomonadales</taxon>
        <taxon>Pseudomonadaceae</taxon>
        <taxon>Pseudomonas</taxon>
    </lineage>
</organism>
<gene>
    <name evidence="1" type="ORF">PFLmoz3_00172</name>
</gene>
<dbReference type="AlphaFoldDB" id="A0A120G9B6"/>
<comment type="caution">
    <text evidence="1">The sequence shown here is derived from an EMBL/GenBank/DDBJ whole genome shotgun (WGS) entry which is preliminary data.</text>
</comment>